<feature type="non-terminal residue" evidence="1">
    <location>
        <position position="1"/>
    </location>
</feature>
<accession>A0A8X7CGW5</accession>
<keyword evidence="2" id="KW-1185">Reference proteome</keyword>
<dbReference type="AlphaFoldDB" id="A0A8X7CGW5"/>
<dbReference type="EMBL" id="BMAV01015538">
    <property type="protein sequence ID" value="GFY65405.1"/>
    <property type="molecule type" value="Genomic_DNA"/>
</dbReference>
<organism evidence="1 2">
    <name type="scientific">Trichonephila inaurata madagascariensis</name>
    <dbReference type="NCBI Taxonomy" id="2747483"/>
    <lineage>
        <taxon>Eukaryota</taxon>
        <taxon>Metazoa</taxon>
        <taxon>Ecdysozoa</taxon>
        <taxon>Arthropoda</taxon>
        <taxon>Chelicerata</taxon>
        <taxon>Arachnida</taxon>
        <taxon>Araneae</taxon>
        <taxon>Araneomorphae</taxon>
        <taxon>Entelegynae</taxon>
        <taxon>Araneoidea</taxon>
        <taxon>Nephilidae</taxon>
        <taxon>Trichonephila</taxon>
        <taxon>Trichonephila inaurata</taxon>
    </lineage>
</organism>
<gene>
    <name evidence="1" type="primary">purM</name>
    <name evidence="1" type="ORF">TNIN_39071</name>
</gene>
<evidence type="ECO:0000313" key="1">
    <source>
        <dbReference type="EMBL" id="GFY65405.1"/>
    </source>
</evidence>
<name>A0A8X7CGW5_9ARAC</name>
<protein>
    <submittedName>
        <fullName evidence="1">Phosphoribosylformylglycinamidine cyclo-ligase</fullName>
    </submittedName>
</protein>
<sequence>WLVGKLQKCLECMIIITMTLQGLWLV</sequence>
<dbReference type="OrthoDB" id="6408006at2759"/>
<proteinExistence type="predicted"/>
<evidence type="ECO:0000313" key="2">
    <source>
        <dbReference type="Proteomes" id="UP000886998"/>
    </source>
</evidence>
<reference evidence="1" key="1">
    <citation type="submission" date="2020-08" db="EMBL/GenBank/DDBJ databases">
        <title>Multicomponent nature underlies the extraordinary mechanical properties of spider dragline silk.</title>
        <authorList>
            <person name="Kono N."/>
            <person name="Nakamura H."/>
            <person name="Mori M."/>
            <person name="Yoshida Y."/>
            <person name="Ohtoshi R."/>
            <person name="Malay A.D."/>
            <person name="Moran D.A.P."/>
            <person name="Tomita M."/>
            <person name="Numata K."/>
            <person name="Arakawa K."/>
        </authorList>
    </citation>
    <scope>NUCLEOTIDE SEQUENCE</scope>
</reference>
<dbReference type="Proteomes" id="UP000886998">
    <property type="component" value="Unassembled WGS sequence"/>
</dbReference>
<comment type="caution">
    <text evidence="1">The sequence shown here is derived from an EMBL/GenBank/DDBJ whole genome shotgun (WGS) entry which is preliminary data.</text>
</comment>